<organism evidence="2 3">
    <name type="scientific">Parasphingorhabdus litoris</name>
    <dbReference type="NCBI Taxonomy" id="394733"/>
    <lineage>
        <taxon>Bacteria</taxon>
        <taxon>Pseudomonadati</taxon>
        <taxon>Pseudomonadota</taxon>
        <taxon>Alphaproteobacteria</taxon>
        <taxon>Sphingomonadales</taxon>
        <taxon>Sphingomonadaceae</taxon>
        <taxon>Parasphingorhabdus</taxon>
    </lineage>
</organism>
<dbReference type="RefSeq" id="WP_229954071.1">
    <property type="nucleotide sequence ID" value="NZ_BAAAEM010000002.1"/>
</dbReference>
<protein>
    <recommendedName>
        <fullName evidence="1">NAD(P)-binding domain-containing protein</fullName>
    </recommendedName>
</protein>
<dbReference type="Gene3D" id="3.40.50.720">
    <property type="entry name" value="NAD(P)-binding Rossmann-like Domain"/>
    <property type="match status" value="1"/>
</dbReference>
<proteinExistence type="predicted"/>
<dbReference type="Proteomes" id="UP001500713">
    <property type="component" value="Unassembled WGS sequence"/>
</dbReference>
<accession>A0ABP3JYX3</accession>
<sequence>MKNILLIGGHGMLGLPVARQLKHDGFSVSLLARSPDAVRSKLGDEFDVLKGDVEDKGSLESIFPGFDGVHVNLSGGPLPEDYDRIEHLGTANVAAAAKPSGIQRITYLTGTSSGPDHSYFYATAAKWAGEQAVHRAGIPYTIFRASWFMESLPLFATEDGVNLVGDHINPIHWLSASDYAAMVSKAYQSKAAENQTYYIYGPKGISISDAIKRYQAENRPELPLVRTSASDMISYAQSVNDHATEDFARLMNFFETFIEDKDPEPANMLLGAPTVTLDQWLNERQSTE</sequence>
<dbReference type="InterPro" id="IPR036291">
    <property type="entry name" value="NAD(P)-bd_dom_sf"/>
</dbReference>
<reference evidence="3" key="1">
    <citation type="journal article" date="2019" name="Int. J. Syst. Evol. Microbiol.">
        <title>The Global Catalogue of Microorganisms (GCM) 10K type strain sequencing project: providing services to taxonomists for standard genome sequencing and annotation.</title>
        <authorList>
            <consortium name="The Broad Institute Genomics Platform"/>
            <consortium name="The Broad Institute Genome Sequencing Center for Infectious Disease"/>
            <person name="Wu L."/>
            <person name="Ma J."/>
        </authorList>
    </citation>
    <scope>NUCLEOTIDE SEQUENCE [LARGE SCALE GENOMIC DNA]</scope>
    <source>
        <strain evidence="3">JCM 14162</strain>
    </source>
</reference>
<gene>
    <name evidence="2" type="ORF">GCM10009096_03820</name>
</gene>
<name>A0ABP3JYX3_9SPHN</name>
<dbReference type="PANTHER" id="PTHR43162:SF1">
    <property type="entry name" value="PRESTALK A DIFFERENTIATION PROTEIN A"/>
    <property type="match status" value="1"/>
</dbReference>
<dbReference type="InterPro" id="IPR051604">
    <property type="entry name" value="Ergot_Alk_Oxidoreductase"/>
</dbReference>
<evidence type="ECO:0000313" key="2">
    <source>
        <dbReference type="EMBL" id="GAA0466391.1"/>
    </source>
</evidence>
<dbReference type="SUPFAM" id="SSF51735">
    <property type="entry name" value="NAD(P)-binding Rossmann-fold domains"/>
    <property type="match status" value="1"/>
</dbReference>
<feature type="domain" description="NAD(P)-binding" evidence="1">
    <location>
        <begin position="8"/>
        <end position="150"/>
    </location>
</feature>
<dbReference type="InterPro" id="IPR016040">
    <property type="entry name" value="NAD(P)-bd_dom"/>
</dbReference>
<evidence type="ECO:0000259" key="1">
    <source>
        <dbReference type="Pfam" id="PF13460"/>
    </source>
</evidence>
<comment type="caution">
    <text evidence="2">The sequence shown here is derived from an EMBL/GenBank/DDBJ whole genome shotgun (WGS) entry which is preliminary data.</text>
</comment>
<dbReference type="PANTHER" id="PTHR43162">
    <property type="match status" value="1"/>
</dbReference>
<evidence type="ECO:0000313" key="3">
    <source>
        <dbReference type="Proteomes" id="UP001500713"/>
    </source>
</evidence>
<dbReference type="EMBL" id="BAAAEM010000002">
    <property type="protein sequence ID" value="GAA0466391.1"/>
    <property type="molecule type" value="Genomic_DNA"/>
</dbReference>
<keyword evidence="3" id="KW-1185">Reference proteome</keyword>
<dbReference type="Pfam" id="PF13460">
    <property type="entry name" value="NAD_binding_10"/>
    <property type="match status" value="1"/>
</dbReference>